<keyword evidence="6" id="KW-0540">Nuclease</keyword>
<feature type="domain" description="ATP-dependent DNA ligase family profile" evidence="22">
    <location>
        <begin position="118"/>
        <end position="209"/>
    </location>
</feature>
<evidence type="ECO:0000256" key="16">
    <source>
        <dbReference type="ARBA" id="ARBA00023204"/>
    </source>
</evidence>
<evidence type="ECO:0000313" key="23">
    <source>
        <dbReference type="EMBL" id="GAA4461572.1"/>
    </source>
</evidence>
<accession>A0ABP8N767</accession>
<dbReference type="EC" id="6.5.1.1" evidence="2"/>
<keyword evidence="10" id="KW-0378">Hydrolase</keyword>
<keyword evidence="4" id="KW-0808">Transferase</keyword>
<keyword evidence="16" id="KW-0234">DNA repair</keyword>
<dbReference type="NCBIfam" id="TIGR02776">
    <property type="entry name" value="NHEJ_ligase_prk"/>
    <property type="match status" value="1"/>
</dbReference>
<dbReference type="InterPro" id="IPR052171">
    <property type="entry name" value="NHEJ_LigD"/>
</dbReference>
<evidence type="ECO:0000256" key="6">
    <source>
        <dbReference type="ARBA" id="ARBA00022722"/>
    </source>
</evidence>
<evidence type="ECO:0000256" key="3">
    <source>
        <dbReference type="ARBA" id="ARBA00022598"/>
    </source>
</evidence>
<keyword evidence="7" id="KW-0479">Metal-binding</keyword>
<dbReference type="RefSeq" id="WP_345078460.1">
    <property type="nucleotide sequence ID" value="NZ_BAABFA010000005.1"/>
</dbReference>
<sequence length="661" mass="74487">MLPKREEEPAPKTYKQRHPPSTNKKYTHFIKPMLAKLHEGAFDNEDWIFEIKWDGYRAVAEVDKGNVRLYSRNGLSFETDYPIVYEALKKIKKQGLVLDGEIVALDENGKPSFQLLQQYDSSTPLCYYVFDCLKVNGISIEDKPLLERKAILQKLLPESNIISYCDHVAARGKDFFKAVKTSGLEGMIAKRADSTYHEGTRSSSWLKVKHILTEEAVIAGYTAPRGGRKLFGALVLGVYKNGKLVYIGHTGTGFDDKTLRQVYDRLQPLRTDTSPFGVRVPVNSAVTWVVPRLVCNIKYTEVTEGGNRRHPVFMGLRVDKEAQDVHEEVKDGGPIQAHKTKNMRTATKNKAEPVKDIAISDKEQTIGGRTLIFTNTDKVFWPKEGYTKGDVINYYNTIYPYMGKYLKDRPQSLLRMPNGILSPGFFHKDAGDNAPEWVDTYKMFSESADKEINYIVCNEKATLLYLANLGCIEINPWCSRVTRPDHPDYLVLDIDPSEKNTFGQVIETANVIKEILDRAGADSYPKTSGATGLHVYVPLGAKYTYEQAKDFAHLVAVMAHEQLPKFTSLERSLSKRGKNQIYIDFLQNRRGQTLASPYSLRPKPGATVSTPLDWSEVKDGLLPSDHTIENILTRIKKKGDIFAAVLKKGIDMKKCLKALGG</sequence>
<dbReference type="InterPro" id="IPR012340">
    <property type="entry name" value="NA-bd_OB-fold"/>
</dbReference>
<feature type="compositionally biased region" description="Basic and acidic residues" evidence="21">
    <location>
        <begin position="1"/>
        <end position="10"/>
    </location>
</feature>
<dbReference type="Pfam" id="PF21686">
    <property type="entry name" value="LigD_Prim-Pol"/>
    <property type="match status" value="1"/>
</dbReference>
<evidence type="ECO:0000256" key="2">
    <source>
        <dbReference type="ARBA" id="ARBA00012727"/>
    </source>
</evidence>
<evidence type="ECO:0000256" key="5">
    <source>
        <dbReference type="ARBA" id="ARBA00022695"/>
    </source>
</evidence>
<dbReference type="InterPro" id="IPR012310">
    <property type="entry name" value="DNA_ligase_ATP-dep_cent"/>
</dbReference>
<evidence type="ECO:0000256" key="9">
    <source>
        <dbReference type="ARBA" id="ARBA00022763"/>
    </source>
</evidence>
<reference evidence="24" key="1">
    <citation type="journal article" date="2019" name="Int. J. Syst. Evol. Microbiol.">
        <title>The Global Catalogue of Microorganisms (GCM) 10K type strain sequencing project: providing services to taxonomists for standard genome sequencing and annotation.</title>
        <authorList>
            <consortium name="The Broad Institute Genomics Platform"/>
            <consortium name="The Broad Institute Genome Sequencing Center for Infectious Disease"/>
            <person name="Wu L."/>
            <person name="Ma J."/>
        </authorList>
    </citation>
    <scope>NUCLEOTIDE SEQUENCE [LARGE SCALE GENOMIC DNA]</scope>
    <source>
        <strain evidence="24">JCM 32105</strain>
    </source>
</reference>
<dbReference type="PANTHER" id="PTHR42705:SF2">
    <property type="entry name" value="BIFUNCTIONAL NON-HOMOLOGOUS END JOINING PROTEIN LIGD"/>
    <property type="match status" value="1"/>
</dbReference>
<dbReference type="NCBIfam" id="TIGR02779">
    <property type="entry name" value="NHEJ_ligase_lig"/>
    <property type="match status" value="1"/>
</dbReference>
<evidence type="ECO:0000256" key="4">
    <source>
        <dbReference type="ARBA" id="ARBA00022679"/>
    </source>
</evidence>
<dbReference type="SUPFAM" id="SSF56091">
    <property type="entry name" value="DNA ligase/mRNA capping enzyme, catalytic domain"/>
    <property type="match status" value="1"/>
</dbReference>
<dbReference type="InterPro" id="IPR012309">
    <property type="entry name" value="DNA_ligase_ATP-dep_C"/>
</dbReference>
<evidence type="ECO:0000256" key="14">
    <source>
        <dbReference type="ARBA" id="ARBA00023125"/>
    </source>
</evidence>
<dbReference type="InterPro" id="IPR014143">
    <property type="entry name" value="NHEJ_ligase_prk"/>
</dbReference>
<dbReference type="InterPro" id="IPR014145">
    <property type="entry name" value="LigD_pol_dom"/>
</dbReference>
<keyword evidence="8" id="KW-0547">Nucleotide-binding</keyword>
<dbReference type="CDD" id="cd04865">
    <property type="entry name" value="LigD_Pol_like_2"/>
    <property type="match status" value="1"/>
</dbReference>
<keyword evidence="15" id="KW-0233">DNA recombination</keyword>
<evidence type="ECO:0000256" key="10">
    <source>
        <dbReference type="ARBA" id="ARBA00022801"/>
    </source>
</evidence>
<evidence type="ECO:0000256" key="21">
    <source>
        <dbReference type="SAM" id="MobiDB-lite"/>
    </source>
</evidence>
<keyword evidence="14" id="KW-0238">DNA-binding</keyword>
<keyword evidence="5" id="KW-0548">Nucleotidyltransferase</keyword>
<dbReference type="InterPro" id="IPR014146">
    <property type="entry name" value="LigD_ligase_dom"/>
</dbReference>
<comment type="catalytic activity">
    <reaction evidence="20">
        <text>ATP + (deoxyribonucleotide)n-3'-hydroxyl + 5'-phospho-(deoxyribonucleotide)m = (deoxyribonucleotide)n+m + AMP + diphosphate.</text>
        <dbReference type="EC" id="6.5.1.1"/>
    </reaction>
</comment>
<dbReference type="Gene3D" id="2.40.50.140">
    <property type="entry name" value="Nucleic acid-binding proteins"/>
    <property type="match status" value="1"/>
</dbReference>
<keyword evidence="24" id="KW-1185">Reference proteome</keyword>
<keyword evidence="9" id="KW-0227">DNA damage</keyword>
<dbReference type="PANTHER" id="PTHR42705">
    <property type="entry name" value="BIFUNCTIONAL NON-HOMOLOGOUS END JOINING PROTEIN LIGD"/>
    <property type="match status" value="1"/>
</dbReference>
<dbReference type="NCBIfam" id="TIGR02778">
    <property type="entry name" value="ligD_pol"/>
    <property type="match status" value="1"/>
</dbReference>
<name>A0ABP8N767_9BACT</name>
<evidence type="ECO:0000256" key="18">
    <source>
        <dbReference type="ARBA" id="ARBA00023268"/>
    </source>
</evidence>
<evidence type="ECO:0000256" key="11">
    <source>
        <dbReference type="ARBA" id="ARBA00022839"/>
    </source>
</evidence>
<proteinExistence type="predicted"/>
<dbReference type="CDD" id="cd07971">
    <property type="entry name" value="OBF_DNA_ligase_LigD"/>
    <property type="match status" value="1"/>
</dbReference>
<evidence type="ECO:0000256" key="20">
    <source>
        <dbReference type="ARBA" id="ARBA00034003"/>
    </source>
</evidence>
<keyword evidence="11" id="KW-0269">Exonuclease</keyword>
<keyword evidence="13" id="KW-0239">DNA-directed DNA polymerase</keyword>
<dbReference type="Pfam" id="PF01068">
    <property type="entry name" value="DNA_ligase_A_M"/>
    <property type="match status" value="1"/>
</dbReference>
<dbReference type="PROSITE" id="PS50160">
    <property type="entry name" value="DNA_LIGASE_A3"/>
    <property type="match status" value="1"/>
</dbReference>
<feature type="region of interest" description="Disordered" evidence="21">
    <location>
        <begin position="1"/>
        <end position="24"/>
    </location>
</feature>
<keyword evidence="12" id="KW-0067">ATP-binding</keyword>
<dbReference type="Proteomes" id="UP001500067">
    <property type="component" value="Unassembled WGS sequence"/>
</dbReference>
<evidence type="ECO:0000259" key="22">
    <source>
        <dbReference type="PROSITE" id="PS50160"/>
    </source>
</evidence>
<comment type="cofactor">
    <cofactor evidence="1">
        <name>Mn(2+)</name>
        <dbReference type="ChEBI" id="CHEBI:29035"/>
    </cofactor>
</comment>
<dbReference type="Gene3D" id="3.90.920.10">
    <property type="entry name" value="DNA primase, PRIM domain"/>
    <property type="match status" value="1"/>
</dbReference>
<organism evidence="23 24">
    <name type="scientific">Nemorincola caseinilytica</name>
    <dbReference type="NCBI Taxonomy" id="2054315"/>
    <lineage>
        <taxon>Bacteria</taxon>
        <taxon>Pseudomonadati</taxon>
        <taxon>Bacteroidota</taxon>
        <taxon>Chitinophagia</taxon>
        <taxon>Chitinophagales</taxon>
        <taxon>Chitinophagaceae</taxon>
        <taxon>Nemorincola</taxon>
    </lineage>
</organism>
<dbReference type="Gene3D" id="3.30.1490.70">
    <property type="match status" value="1"/>
</dbReference>
<evidence type="ECO:0000256" key="1">
    <source>
        <dbReference type="ARBA" id="ARBA00001936"/>
    </source>
</evidence>
<dbReference type="EMBL" id="BAABFA010000005">
    <property type="protein sequence ID" value="GAA4461572.1"/>
    <property type="molecule type" value="Genomic_DNA"/>
</dbReference>
<dbReference type="CDD" id="cd07906">
    <property type="entry name" value="Adenylation_DNA_ligase_LigD_LigC"/>
    <property type="match status" value="1"/>
</dbReference>
<evidence type="ECO:0000256" key="7">
    <source>
        <dbReference type="ARBA" id="ARBA00022723"/>
    </source>
</evidence>
<keyword evidence="3" id="KW-0436">Ligase</keyword>
<evidence type="ECO:0000256" key="15">
    <source>
        <dbReference type="ARBA" id="ARBA00023172"/>
    </source>
</evidence>
<evidence type="ECO:0000256" key="8">
    <source>
        <dbReference type="ARBA" id="ARBA00022741"/>
    </source>
</evidence>
<keyword evidence="17" id="KW-0464">Manganese</keyword>
<dbReference type="Pfam" id="PF04679">
    <property type="entry name" value="DNA_ligase_A_C"/>
    <property type="match status" value="1"/>
</dbReference>
<comment type="caution">
    <text evidence="23">The sequence shown here is derived from an EMBL/GenBank/DDBJ whole genome shotgun (WGS) entry which is preliminary data.</text>
</comment>
<evidence type="ECO:0000256" key="17">
    <source>
        <dbReference type="ARBA" id="ARBA00023211"/>
    </source>
</evidence>
<evidence type="ECO:0000313" key="24">
    <source>
        <dbReference type="Proteomes" id="UP001500067"/>
    </source>
</evidence>
<keyword evidence="18" id="KW-0511">Multifunctional enzyme</keyword>
<protein>
    <recommendedName>
        <fullName evidence="2">DNA ligase (ATP)</fullName>
        <ecNumber evidence="2">6.5.1.1</ecNumber>
    </recommendedName>
    <alternativeName>
        <fullName evidence="19">NHEJ DNA polymerase</fullName>
    </alternativeName>
</protein>
<evidence type="ECO:0000256" key="12">
    <source>
        <dbReference type="ARBA" id="ARBA00022840"/>
    </source>
</evidence>
<gene>
    <name evidence="23" type="ORF">GCM10023093_06440</name>
</gene>
<dbReference type="Gene3D" id="3.30.470.30">
    <property type="entry name" value="DNA ligase/mRNA capping enzyme"/>
    <property type="match status" value="1"/>
</dbReference>
<dbReference type="SUPFAM" id="SSF50249">
    <property type="entry name" value="Nucleic acid-binding proteins"/>
    <property type="match status" value="1"/>
</dbReference>
<evidence type="ECO:0000256" key="13">
    <source>
        <dbReference type="ARBA" id="ARBA00022932"/>
    </source>
</evidence>
<evidence type="ECO:0000256" key="19">
    <source>
        <dbReference type="ARBA" id="ARBA00029943"/>
    </source>
</evidence>